<evidence type="ECO:0000313" key="1">
    <source>
        <dbReference type="EMBL" id="SUZ50972.1"/>
    </source>
</evidence>
<sequence>MKNLDLKIAFWDYDRTRPLMDGRISPKGIKLEITVLRPREIFPRMLQDQEFHVAEMSLASYVILKAHNQCPFVAIPVMLSKMFRHDCIYVRPDAGISEPADLRGKRIGLPQYGSTAGVFNKGLIQHEYGVPPSEISWFMGGQDNPTPAPLAPLALPADIHLEFIPEGATLEGMLDDRQLDALFATYIPKLFLNGSPNIVRLFPNFKEVEQDYYRRTGIFPIMHTVVIREDVHQENPWVAPSLYDAFTHAKDLAVNRLYDTDALALTLPFLIDHVEETWRIFGSDYWAYGVEPNRPALEGLAQYVVDQGLAPRVVSTEELFPEIAL</sequence>
<dbReference type="SUPFAM" id="SSF53850">
    <property type="entry name" value="Periplasmic binding protein-like II"/>
    <property type="match status" value="1"/>
</dbReference>
<evidence type="ECO:0008006" key="2">
    <source>
        <dbReference type="Google" id="ProtNLM"/>
    </source>
</evidence>
<dbReference type="EMBL" id="UINC01000199">
    <property type="protein sequence ID" value="SUZ50972.1"/>
    <property type="molecule type" value="Genomic_DNA"/>
</dbReference>
<organism evidence="1">
    <name type="scientific">marine metagenome</name>
    <dbReference type="NCBI Taxonomy" id="408172"/>
    <lineage>
        <taxon>unclassified sequences</taxon>
        <taxon>metagenomes</taxon>
        <taxon>ecological metagenomes</taxon>
    </lineage>
</organism>
<name>A0A381N8N8_9ZZZZ</name>
<dbReference type="Pfam" id="PF12974">
    <property type="entry name" value="Phosphonate-bd"/>
    <property type="match status" value="1"/>
</dbReference>
<dbReference type="AlphaFoldDB" id="A0A381N8N8"/>
<protein>
    <recommendedName>
        <fullName evidence="2">SsuA/THI5-like domain-containing protein</fullName>
    </recommendedName>
</protein>
<accession>A0A381N8N8</accession>
<proteinExistence type="predicted"/>
<reference evidence="1" key="1">
    <citation type="submission" date="2018-05" db="EMBL/GenBank/DDBJ databases">
        <authorList>
            <person name="Lanie J.A."/>
            <person name="Ng W.-L."/>
            <person name="Kazmierczak K.M."/>
            <person name="Andrzejewski T.M."/>
            <person name="Davidsen T.M."/>
            <person name="Wayne K.J."/>
            <person name="Tettelin H."/>
            <person name="Glass J.I."/>
            <person name="Rusch D."/>
            <person name="Podicherti R."/>
            <person name="Tsui H.-C.T."/>
            <person name="Winkler M.E."/>
        </authorList>
    </citation>
    <scope>NUCLEOTIDE SEQUENCE</scope>
</reference>
<dbReference type="Gene3D" id="3.40.190.10">
    <property type="entry name" value="Periplasmic binding protein-like II"/>
    <property type="match status" value="1"/>
</dbReference>
<gene>
    <name evidence="1" type="ORF">METZ01_LOCUS3826</name>
</gene>